<proteinExistence type="predicted"/>
<dbReference type="Proteomes" id="UP001238603">
    <property type="component" value="Unassembled WGS sequence"/>
</dbReference>
<reference evidence="2 3" key="1">
    <citation type="submission" date="2023-06" db="EMBL/GenBank/DDBJ databases">
        <title>Pelomonas sp. APW6 16S ribosomal RNA gene genome sequencing and assembly.</title>
        <authorList>
            <person name="Woo H."/>
        </authorList>
    </citation>
    <scope>NUCLEOTIDE SEQUENCE [LARGE SCALE GENOMIC DNA]</scope>
    <source>
        <strain evidence="2 3">APW6</strain>
    </source>
</reference>
<keyword evidence="3" id="KW-1185">Reference proteome</keyword>
<protein>
    <recommendedName>
        <fullName evidence="4">Sel1 repeat family protein</fullName>
    </recommendedName>
</protein>
<accession>A0ABT7LI63</accession>
<feature type="chain" id="PRO_5047020606" description="Sel1 repeat family protein" evidence="1">
    <location>
        <begin position="21"/>
        <end position="233"/>
    </location>
</feature>
<dbReference type="SUPFAM" id="SSF81901">
    <property type="entry name" value="HCP-like"/>
    <property type="match status" value="1"/>
</dbReference>
<name>A0ABT7LI63_9BURK</name>
<feature type="signal peptide" evidence="1">
    <location>
        <begin position="1"/>
        <end position="20"/>
    </location>
</feature>
<evidence type="ECO:0000313" key="3">
    <source>
        <dbReference type="Proteomes" id="UP001238603"/>
    </source>
</evidence>
<comment type="caution">
    <text evidence="2">The sequence shown here is derived from an EMBL/GenBank/DDBJ whole genome shotgun (WGS) entry which is preliminary data.</text>
</comment>
<dbReference type="EMBL" id="JASVDS010000003">
    <property type="protein sequence ID" value="MDL5032558.1"/>
    <property type="molecule type" value="Genomic_DNA"/>
</dbReference>
<dbReference type="RefSeq" id="WP_285982652.1">
    <property type="nucleotide sequence ID" value="NZ_JASVDS010000003.1"/>
</dbReference>
<dbReference type="Gene3D" id="1.25.40.10">
    <property type="entry name" value="Tetratricopeptide repeat domain"/>
    <property type="match status" value="1"/>
</dbReference>
<sequence length="233" mass="25317">MIQKSALLLWLLAGPAATVAQTPPQPPAQVPAPATDEAPSNELPLPLFQLIEQRQYAAALPEIQRLSARKNQHATYVLATYHLCGRIVEFSCARAAALFAESLASKNGLPVNEEVAQAAANEVAWIHATCEQPGFQPDLDMAKHYAMEAYRISQGHPFATDTLAAVVARTGDFAQAARLQRRAMAKMPELYKGEDADPQAIVQFSRRLALYEQGQGFRVTAATADENCHALPN</sequence>
<evidence type="ECO:0000313" key="2">
    <source>
        <dbReference type="EMBL" id="MDL5032558.1"/>
    </source>
</evidence>
<evidence type="ECO:0000256" key="1">
    <source>
        <dbReference type="SAM" id="SignalP"/>
    </source>
</evidence>
<keyword evidence="1" id="KW-0732">Signal</keyword>
<dbReference type="InterPro" id="IPR011990">
    <property type="entry name" value="TPR-like_helical_dom_sf"/>
</dbReference>
<gene>
    <name evidence="2" type="ORF">QRD43_11655</name>
</gene>
<organism evidence="2 3">
    <name type="scientific">Roseateles subflavus</name>
    <dbReference type="NCBI Taxonomy" id="3053353"/>
    <lineage>
        <taxon>Bacteria</taxon>
        <taxon>Pseudomonadati</taxon>
        <taxon>Pseudomonadota</taxon>
        <taxon>Betaproteobacteria</taxon>
        <taxon>Burkholderiales</taxon>
        <taxon>Sphaerotilaceae</taxon>
        <taxon>Roseateles</taxon>
    </lineage>
</organism>
<evidence type="ECO:0008006" key="4">
    <source>
        <dbReference type="Google" id="ProtNLM"/>
    </source>
</evidence>